<evidence type="ECO:0000313" key="5">
    <source>
        <dbReference type="Proteomes" id="UP000014197"/>
    </source>
</evidence>
<evidence type="ECO:0000256" key="1">
    <source>
        <dbReference type="SAM" id="Phobius"/>
    </source>
</evidence>
<dbReference type="EMBL" id="AJAR01000010">
    <property type="protein sequence ID" value="EOH99544.1"/>
    <property type="molecule type" value="Genomic_DNA"/>
</dbReference>
<feature type="transmembrane region" description="Helical" evidence="1">
    <location>
        <begin position="7"/>
        <end position="26"/>
    </location>
</feature>
<accession>R2THF4</accession>
<organism evidence="2 4">
    <name type="scientific">Enterococcus haemoperoxidus ATCC BAA-382</name>
    <dbReference type="NCBI Taxonomy" id="1158608"/>
    <lineage>
        <taxon>Bacteria</taxon>
        <taxon>Bacillati</taxon>
        <taxon>Bacillota</taxon>
        <taxon>Bacilli</taxon>
        <taxon>Lactobacillales</taxon>
        <taxon>Enterococcaceae</taxon>
        <taxon>Enterococcus</taxon>
    </lineage>
</organism>
<dbReference type="Pfam" id="PF06961">
    <property type="entry name" value="DUF1294"/>
    <property type="match status" value="1"/>
</dbReference>
<keyword evidence="1" id="KW-0472">Membrane</keyword>
<name>R2THF4_9ENTE</name>
<feature type="transmembrane region" description="Helical" evidence="1">
    <location>
        <begin position="38"/>
        <end position="59"/>
    </location>
</feature>
<dbReference type="RefSeq" id="WP_010760906.1">
    <property type="nucleotide sequence ID" value="NZ_KB946315.1"/>
</dbReference>
<dbReference type="eggNOG" id="COG3326">
    <property type="taxonomic scope" value="Bacteria"/>
</dbReference>
<dbReference type="Proteomes" id="UP000014197">
    <property type="component" value="Unassembled WGS sequence"/>
</dbReference>
<dbReference type="Proteomes" id="UP000013858">
    <property type="component" value="Unassembled WGS sequence"/>
</dbReference>
<reference evidence="2 4" key="1">
    <citation type="submission" date="2013-02" db="EMBL/GenBank/DDBJ databases">
        <title>The Genome Sequence of Enterococcus haemoperoxidus BAA-382.</title>
        <authorList>
            <consortium name="The Broad Institute Genome Sequencing Platform"/>
            <consortium name="The Broad Institute Genome Sequencing Center for Infectious Disease"/>
            <person name="Earl A.M."/>
            <person name="Gilmore M.S."/>
            <person name="Lebreton F."/>
            <person name="Walker B."/>
            <person name="Young S.K."/>
            <person name="Zeng Q."/>
            <person name="Gargeya S."/>
            <person name="Fitzgerald M."/>
            <person name="Haas B."/>
            <person name="Abouelleil A."/>
            <person name="Alvarado L."/>
            <person name="Arachchi H.M."/>
            <person name="Berlin A.M."/>
            <person name="Chapman S.B."/>
            <person name="Dewar J."/>
            <person name="Goldberg J."/>
            <person name="Griggs A."/>
            <person name="Gujja S."/>
            <person name="Hansen M."/>
            <person name="Howarth C."/>
            <person name="Imamovic A."/>
            <person name="Larimer J."/>
            <person name="McCowan C."/>
            <person name="Murphy C."/>
            <person name="Neiman D."/>
            <person name="Pearson M."/>
            <person name="Priest M."/>
            <person name="Roberts A."/>
            <person name="Saif S."/>
            <person name="Shea T."/>
            <person name="Sisk P."/>
            <person name="Sykes S."/>
            <person name="Wortman J."/>
            <person name="Nusbaum C."/>
            <person name="Birren B."/>
        </authorList>
    </citation>
    <scope>NUCLEOTIDE SEQUENCE [LARGE SCALE GENOMIC DNA]</scope>
    <source>
        <strain evidence="2 4">ATCC BAA-382</strain>
    </source>
</reference>
<dbReference type="PATRIC" id="fig|1158608.3.peg.675"/>
<evidence type="ECO:0000313" key="4">
    <source>
        <dbReference type="Proteomes" id="UP000013858"/>
    </source>
</evidence>
<keyword evidence="5" id="KW-1185">Reference proteome</keyword>
<proteinExistence type="predicted"/>
<dbReference type="OrthoDB" id="1698854at2"/>
<dbReference type="InterPro" id="IPR010718">
    <property type="entry name" value="DUF1294"/>
</dbReference>
<evidence type="ECO:0008006" key="6">
    <source>
        <dbReference type="Google" id="ProtNLM"/>
    </source>
</evidence>
<protein>
    <recommendedName>
        <fullName evidence="6">DUF1294 domain-containing protein</fullName>
    </recommendedName>
</protein>
<dbReference type="STRING" id="155618.RV06_GL002221"/>
<evidence type="ECO:0000313" key="2">
    <source>
        <dbReference type="EMBL" id="EOH99544.1"/>
    </source>
</evidence>
<keyword evidence="1" id="KW-1133">Transmembrane helix</keyword>
<evidence type="ECO:0000313" key="3">
    <source>
        <dbReference type="EMBL" id="EOT62716.1"/>
    </source>
</evidence>
<comment type="caution">
    <text evidence="2">The sequence shown here is derived from an EMBL/GenBank/DDBJ whole genome shotgun (WGS) entry which is preliminary data.</text>
</comment>
<keyword evidence="1" id="KW-0812">Transmembrane</keyword>
<gene>
    <name evidence="3" type="ORF">I583_01717</name>
    <name evidence="2" type="ORF">UAW_00696</name>
</gene>
<dbReference type="AlphaFoldDB" id="R2THF4"/>
<dbReference type="EMBL" id="ASVY01000002">
    <property type="protein sequence ID" value="EOT62716.1"/>
    <property type="molecule type" value="Genomic_DNA"/>
</dbReference>
<feature type="transmembrane region" description="Helical" evidence="1">
    <location>
        <begin position="71"/>
        <end position="90"/>
    </location>
</feature>
<reference evidence="3 5" key="2">
    <citation type="submission" date="2013-03" db="EMBL/GenBank/DDBJ databases">
        <title>The Genome Sequence of Enterococcus haemoperoxidus BAA-382 (PacBio/Illumina hybrid assembly).</title>
        <authorList>
            <consortium name="The Broad Institute Genomics Platform"/>
            <consortium name="The Broad Institute Genome Sequencing Center for Infectious Disease"/>
            <person name="Earl A."/>
            <person name="Russ C."/>
            <person name="Gilmore M."/>
            <person name="Surin D."/>
            <person name="Walker B."/>
            <person name="Young S."/>
            <person name="Zeng Q."/>
            <person name="Gargeya S."/>
            <person name="Fitzgerald M."/>
            <person name="Haas B."/>
            <person name="Abouelleil A."/>
            <person name="Allen A.W."/>
            <person name="Alvarado L."/>
            <person name="Arachchi H.M."/>
            <person name="Berlin A.M."/>
            <person name="Chapman S.B."/>
            <person name="Gainer-Dewar J."/>
            <person name="Goldberg J."/>
            <person name="Griggs A."/>
            <person name="Gujja S."/>
            <person name="Hansen M."/>
            <person name="Howarth C."/>
            <person name="Imamovic A."/>
            <person name="Ireland A."/>
            <person name="Larimer J."/>
            <person name="McCowan C."/>
            <person name="Murphy C."/>
            <person name="Pearson M."/>
            <person name="Poon T.W."/>
            <person name="Priest M."/>
            <person name="Roberts A."/>
            <person name="Saif S."/>
            <person name="Shea T."/>
            <person name="Sisk P."/>
            <person name="Sykes S."/>
            <person name="Wortman J."/>
            <person name="Nusbaum C."/>
            <person name="Birren B."/>
        </authorList>
    </citation>
    <scope>NUCLEOTIDE SEQUENCE [LARGE SCALE GENOMIC DNA]</scope>
    <source>
        <strain evidence="3 5">ATCC BAA-382</strain>
    </source>
</reference>
<sequence>MTGLLKHLPWVYLLIVNLVEFIMMYLDKQRAKRGKWRIPEFDLLFIGVIGGGIGGLLAQQLFHHKTRKLRFYFFFIFGTLVAIAIICFSYKK</sequence>